<organism evidence="3">
    <name type="scientific">Arundo donax</name>
    <name type="common">Giant reed</name>
    <name type="synonym">Donax arundinaceus</name>
    <dbReference type="NCBI Taxonomy" id="35708"/>
    <lineage>
        <taxon>Eukaryota</taxon>
        <taxon>Viridiplantae</taxon>
        <taxon>Streptophyta</taxon>
        <taxon>Embryophyta</taxon>
        <taxon>Tracheophyta</taxon>
        <taxon>Spermatophyta</taxon>
        <taxon>Magnoliopsida</taxon>
        <taxon>Liliopsida</taxon>
        <taxon>Poales</taxon>
        <taxon>Poaceae</taxon>
        <taxon>PACMAD clade</taxon>
        <taxon>Arundinoideae</taxon>
        <taxon>Arundineae</taxon>
        <taxon>Arundo</taxon>
    </lineage>
</organism>
<name>A0A0A9EGR0_ARUDO</name>
<feature type="domain" description="Rhodanese" evidence="2">
    <location>
        <begin position="24"/>
        <end position="89"/>
    </location>
</feature>
<proteinExistence type="predicted"/>
<evidence type="ECO:0000256" key="1">
    <source>
        <dbReference type="SAM" id="MobiDB-lite"/>
    </source>
</evidence>
<dbReference type="SUPFAM" id="SSF52821">
    <property type="entry name" value="Rhodanese/Cell cycle control phosphatase"/>
    <property type="match status" value="1"/>
</dbReference>
<dbReference type="EMBL" id="GBRH01199712">
    <property type="protein sequence ID" value="JAD98183.1"/>
    <property type="molecule type" value="Transcribed_RNA"/>
</dbReference>
<dbReference type="PANTHER" id="PTHR47377:SF3">
    <property type="entry name" value="RHODANESE-LIKE DOMAIN-CONTAINING PROTEIN 4A, CHLOROPLASTIC"/>
    <property type="match status" value="1"/>
</dbReference>
<dbReference type="InterPro" id="IPR001763">
    <property type="entry name" value="Rhodanese-like_dom"/>
</dbReference>
<feature type="compositionally biased region" description="Polar residues" evidence="1">
    <location>
        <begin position="110"/>
        <end position="120"/>
    </location>
</feature>
<feature type="compositionally biased region" description="Low complexity" evidence="1">
    <location>
        <begin position="172"/>
        <end position="183"/>
    </location>
</feature>
<dbReference type="Gene3D" id="3.40.250.10">
    <property type="entry name" value="Rhodanese-like domain"/>
    <property type="match status" value="1"/>
</dbReference>
<evidence type="ECO:0000259" key="2">
    <source>
        <dbReference type="PROSITE" id="PS50206"/>
    </source>
</evidence>
<dbReference type="InterPro" id="IPR036873">
    <property type="entry name" value="Rhodanese-like_dom_sf"/>
</dbReference>
<reference evidence="3" key="1">
    <citation type="submission" date="2014-09" db="EMBL/GenBank/DDBJ databases">
        <authorList>
            <person name="Magalhaes I.L.F."/>
            <person name="Oliveira U."/>
            <person name="Santos F.R."/>
            <person name="Vidigal T.H.D.A."/>
            <person name="Brescovit A.D."/>
            <person name="Santos A.J."/>
        </authorList>
    </citation>
    <scope>NUCLEOTIDE SEQUENCE</scope>
    <source>
        <tissue evidence="3">Shoot tissue taken approximately 20 cm above the soil surface</tissue>
    </source>
</reference>
<dbReference type="PANTHER" id="PTHR47377">
    <property type="entry name" value="RHODANESE-LIKE DOMAIN-CONTAINING PROTEIN 4, CHLOROPLASTIC"/>
    <property type="match status" value="1"/>
</dbReference>
<sequence>MATPNLRLVDKSAVQVEFNEEDEEGFVREVLARFPDPANTIICVLDNFDGNSMKVAELLFKNGFKEAYAIKGGLRGPEGWQAVQGNYLPPSVHVFPRKKKSKKLEHTDISTDGTDGQQEGSGEPVAPNSCFVVETGNGSEDGHENLNGSISAGKHATRRPLSPYPNYPNLKPPSSLTPSKPKS</sequence>
<dbReference type="AlphaFoldDB" id="A0A0A9EGR0"/>
<feature type="region of interest" description="Disordered" evidence="1">
    <location>
        <begin position="97"/>
        <end position="183"/>
    </location>
</feature>
<dbReference type="InterPro" id="IPR044240">
    <property type="entry name" value="STR4-like"/>
</dbReference>
<accession>A0A0A9EGR0</accession>
<protein>
    <recommendedName>
        <fullName evidence="2">Rhodanese domain-containing protein</fullName>
    </recommendedName>
</protein>
<reference evidence="3" key="2">
    <citation type="journal article" date="2015" name="Data Brief">
        <title>Shoot transcriptome of the giant reed, Arundo donax.</title>
        <authorList>
            <person name="Barrero R.A."/>
            <person name="Guerrero F.D."/>
            <person name="Moolhuijzen P."/>
            <person name="Goolsby J.A."/>
            <person name="Tidwell J."/>
            <person name="Bellgard S.E."/>
            <person name="Bellgard M.I."/>
        </authorList>
    </citation>
    <scope>NUCLEOTIDE SEQUENCE</scope>
    <source>
        <tissue evidence="3">Shoot tissue taken approximately 20 cm above the soil surface</tissue>
    </source>
</reference>
<dbReference type="PROSITE" id="PS50206">
    <property type="entry name" value="RHODANESE_3"/>
    <property type="match status" value="1"/>
</dbReference>
<evidence type="ECO:0000313" key="3">
    <source>
        <dbReference type="EMBL" id="JAD98183.1"/>
    </source>
</evidence>